<proteinExistence type="predicted"/>
<organism evidence="3 4">
    <name type="scientific">Paenibacillus phytorum</name>
    <dbReference type="NCBI Taxonomy" id="2654977"/>
    <lineage>
        <taxon>Bacteria</taxon>
        <taxon>Bacillati</taxon>
        <taxon>Bacillota</taxon>
        <taxon>Bacilli</taxon>
        <taxon>Bacillales</taxon>
        <taxon>Paenibacillaceae</taxon>
        <taxon>Paenibacillus</taxon>
    </lineage>
</organism>
<evidence type="ECO:0000313" key="4">
    <source>
        <dbReference type="Proteomes" id="UP000616779"/>
    </source>
</evidence>
<dbReference type="SMART" id="SM00530">
    <property type="entry name" value="HTH_XRE"/>
    <property type="match status" value="1"/>
</dbReference>
<dbReference type="Proteomes" id="UP000616779">
    <property type="component" value="Unassembled WGS sequence"/>
</dbReference>
<keyword evidence="4" id="KW-1185">Reference proteome</keyword>
<dbReference type="RefSeq" id="WP_171644848.1">
    <property type="nucleotide sequence ID" value="NZ_WHOA01000125.1"/>
</dbReference>
<dbReference type="Gene3D" id="1.10.260.40">
    <property type="entry name" value="lambda repressor-like DNA-binding domains"/>
    <property type="match status" value="1"/>
</dbReference>
<gene>
    <name evidence="3" type="ORF">GC098_18770</name>
</gene>
<protein>
    <submittedName>
        <fullName evidence="3">Helix-turn-helix domain-containing protein</fullName>
    </submittedName>
</protein>
<dbReference type="PROSITE" id="PS50943">
    <property type="entry name" value="HTH_CROC1"/>
    <property type="match status" value="1"/>
</dbReference>
<reference evidence="3 4" key="1">
    <citation type="submission" date="2019-10" db="EMBL/GenBank/DDBJ databases">
        <title>Description of Paenibacillus terrestris sp. nov.</title>
        <authorList>
            <person name="Carlier A."/>
            <person name="Qi S."/>
        </authorList>
    </citation>
    <scope>NUCLEOTIDE SEQUENCE [LARGE SCALE GENOMIC DNA]</scope>
    <source>
        <strain evidence="3 4">LMG 31458</strain>
    </source>
</reference>
<feature type="domain" description="HTH cro/C1-type" evidence="2">
    <location>
        <begin position="12"/>
        <end position="66"/>
    </location>
</feature>
<dbReference type="EMBL" id="WHOA01000125">
    <property type="protein sequence ID" value="NOU73440.1"/>
    <property type="molecule type" value="Genomic_DNA"/>
</dbReference>
<sequence>MMQLKDILRKNIRDLRKAHGESQQELGRTIGYEHNMISMIESGARDVSMETLQAIASHYGYPLDQLIRADFSELNYADLALTWENVVSMIKVVLPLLVSDKALEDECFAKGYKFTQEIADSFSKADSVIMRSVFERAMDAYAESLEKYETKESAANMLWLIYVQYSLLPDEHWIAIGKAIQFGKAHGKDFVKKYVLSKEKNITEAQKTNKMQYARDLSGSILAFIEFLKSSPEYANIADYYLALRYIIGIVDTDYSQEINQIIGMEMMLSYLSLGNPYAFSYFKKALFK</sequence>
<name>A0ABX1XXZ8_9BACL</name>
<evidence type="ECO:0000313" key="3">
    <source>
        <dbReference type="EMBL" id="NOU73440.1"/>
    </source>
</evidence>
<dbReference type="CDD" id="cd00093">
    <property type="entry name" value="HTH_XRE"/>
    <property type="match status" value="1"/>
</dbReference>
<evidence type="ECO:0000259" key="2">
    <source>
        <dbReference type="PROSITE" id="PS50943"/>
    </source>
</evidence>
<comment type="caution">
    <text evidence="3">The sequence shown here is derived from an EMBL/GenBank/DDBJ whole genome shotgun (WGS) entry which is preliminary data.</text>
</comment>
<dbReference type="SUPFAM" id="SSF47413">
    <property type="entry name" value="lambda repressor-like DNA-binding domains"/>
    <property type="match status" value="1"/>
</dbReference>
<dbReference type="PANTHER" id="PTHR46558:SF4">
    <property type="entry name" value="DNA-BIDING PHAGE PROTEIN"/>
    <property type="match status" value="1"/>
</dbReference>
<dbReference type="InterPro" id="IPR001387">
    <property type="entry name" value="Cro/C1-type_HTH"/>
</dbReference>
<keyword evidence="1" id="KW-0238">DNA-binding</keyword>
<evidence type="ECO:0000256" key="1">
    <source>
        <dbReference type="ARBA" id="ARBA00023125"/>
    </source>
</evidence>
<dbReference type="PANTHER" id="PTHR46558">
    <property type="entry name" value="TRACRIPTIONAL REGULATORY PROTEIN-RELATED-RELATED"/>
    <property type="match status" value="1"/>
</dbReference>
<accession>A0ABX1XXZ8</accession>
<dbReference type="Pfam" id="PF01381">
    <property type="entry name" value="HTH_3"/>
    <property type="match status" value="1"/>
</dbReference>
<dbReference type="InterPro" id="IPR010982">
    <property type="entry name" value="Lambda_DNA-bd_dom_sf"/>
</dbReference>